<evidence type="ECO:0000313" key="1">
    <source>
        <dbReference type="EMBL" id="KAK5997930.1"/>
    </source>
</evidence>
<dbReference type="EMBL" id="JAVFKD010000001">
    <property type="protein sequence ID" value="KAK5997930.1"/>
    <property type="molecule type" value="Genomic_DNA"/>
</dbReference>
<dbReference type="Pfam" id="PF05705">
    <property type="entry name" value="DUF829"/>
    <property type="match status" value="1"/>
</dbReference>
<organism evidence="1 2">
    <name type="scientific">Cladobotryum mycophilum</name>
    <dbReference type="NCBI Taxonomy" id="491253"/>
    <lineage>
        <taxon>Eukaryota</taxon>
        <taxon>Fungi</taxon>
        <taxon>Dikarya</taxon>
        <taxon>Ascomycota</taxon>
        <taxon>Pezizomycotina</taxon>
        <taxon>Sordariomycetes</taxon>
        <taxon>Hypocreomycetidae</taxon>
        <taxon>Hypocreales</taxon>
        <taxon>Hypocreaceae</taxon>
        <taxon>Cladobotryum</taxon>
    </lineage>
</organism>
<reference evidence="1 2" key="1">
    <citation type="submission" date="2024-01" db="EMBL/GenBank/DDBJ databases">
        <title>Complete genome of Cladobotryum mycophilum ATHUM6906.</title>
        <authorList>
            <person name="Christinaki A.C."/>
            <person name="Myridakis A.I."/>
            <person name="Kouvelis V.N."/>
        </authorList>
    </citation>
    <scope>NUCLEOTIDE SEQUENCE [LARGE SCALE GENOMIC DNA]</scope>
    <source>
        <strain evidence="1 2">ATHUM6906</strain>
    </source>
</reference>
<accession>A0ABR0T0G7</accession>
<keyword evidence="2" id="KW-1185">Reference proteome</keyword>
<proteinExistence type="predicted"/>
<gene>
    <name evidence="1" type="ORF">PT974_00297</name>
</gene>
<protein>
    <recommendedName>
        <fullName evidence="3">Indole-diterpene biosynthesis protein PaxU</fullName>
    </recommendedName>
</protein>
<dbReference type="Proteomes" id="UP001338125">
    <property type="component" value="Unassembled WGS sequence"/>
</dbReference>
<comment type="caution">
    <text evidence="1">The sequence shown here is derived from an EMBL/GenBank/DDBJ whole genome shotgun (WGS) entry which is preliminary data.</text>
</comment>
<name>A0ABR0T0G7_9HYPO</name>
<evidence type="ECO:0000313" key="2">
    <source>
        <dbReference type="Proteomes" id="UP001338125"/>
    </source>
</evidence>
<evidence type="ECO:0008006" key="3">
    <source>
        <dbReference type="Google" id="ProtNLM"/>
    </source>
</evidence>
<sequence length="288" mass="31758">MASDAKSPKEKPLSFMEKLSSEVSIYRPSETDATAATPNSPKLIIIASWTNASDVHVAKYIIKYKEVFPQAEIALIKSTSGLFFNPPRIVEAVKKVIPIIKSTFDTGSSSSSSQPELLIHIFSNGGSSSIASLYDAYAASATEGEDKILPQHVTIIDSAPSEFAAERLVAFLQVGVPTVQRLLTAPILYLVGYSWGLLVAIGALTDWLSVWGNTHNDNERNNEARRIYIYSESDVLVDYRTVESHASAAEKKGFNVQKEKFVGSAHVAHARKDEDRYWNIVQKTWYGN</sequence>
<dbReference type="PANTHER" id="PTHR12265">
    <property type="entry name" value="TRANSMEMBRANE PROTEIN 53"/>
    <property type="match status" value="1"/>
</dbReference>
<dbReference type="PANTHER" id="PTHR12265:SF40">
    <property type="entry name" value="DUF829-DOMAIN-CONTAINING PROTEIN"/>
    <property type="match status" value="1"/>
</dbReference>
<dbReference type="InterPro" id="IPR008547">
    <property type="entry name" value="DUF829_TMEM53"/>
</dbReference>